<sequence length="366" mass="39909">MFTAMAGNIIIFAGAPESSLLDWDSPNLLLHLEEPLARFAGLNPPCTPPAAPAPAPGSLPQYAVWRALSLEKEHLTFGLSQRHDIDYAPQLEGNSHFFTTSFTSVAEEGDGADSTNVDPTHELVSQFYEHSLAVYNEIPSSQLNPSTGEAQDSSVLTNDSSNWTTDSSHEVLPKEPIGRNGDGHLSHLQDIPSAAYLVKIHPQTMTVNLVVGIISIAAPRTVKTRWGSSRTLVEVLVGDETRSGFAVTFWLPSDSVGQSVLAGLRCQDVVLMQNVALNVFMRKVYGSSLRKDLTKVDLLHRKRLDAVDSGGYYTAADLASTNTTHPQLDKTKRVREWVLKFVAIGGDADGNKAPERPWDRPPDDTQ</sequence>
<feature type="compositionally biased region" description="Low complexity" evidence="1">
    <location>
        <begin position="157"/>
        <end position="166"/>
    </location>
</feature>
<dbReference type="Proteomes" id="UP001244011">
    <property type="component" value="Unassembled WGS sequence"/>
</dbReference>
<dbReference type="EMBL" id="MU839007">
    <property type="protein sequence ID" value="KAK1767677.1"/>
    <property type="molecule type" value="Genomic_DNA"/>
</dbReference>
<feature type="region of interest" description="Disordered" evidence="1">
    <location>
        <begin position="139"/>
        <end position="172"/>
    </location>
</feature>
<feature type="compositionally biased region" description="Polar residues" evidence="1">
    <location>
        <begin position="139"/>
        <end position="156"/>
    </location>
</feature>
<dbReference type="RefSeq" id="XP_060283890.1">
    <property type="nucleotide sequence ID" value="XM_060427757.1"/>
</dbReference>
<evidence type="ECO:0000313" key="3">
    <source>
        <dbReference type="Proteomes" id="UP001244011"/>
    </source>
</evidence>
<reference evidence="2" key="1">
    <citation type="submission" date="2023-06" db="EMBL/GenBank/DDBJ databases">
        <title>Genome-scale phylogeny and comparative genomics of the fungal order Sordariales.</title>
        <authorList>
            <consortium name="Lawrence Berkeley National Laboratory"/>
            <person name="Hensen N."/>
            <person name="Bonometti L."/>
            <person name="Westerberg I."/>
            <person name="Brannstrom I.O."/>
            <person name="Guillou S."/>
            <person name="Cros-Aarteil S."/>
            <person name="Calhoun S."/>
            <person name="Haridas S."/>
            <person name="Kuo A."/>
            <person name="Mondo S."/>
            <person name="Pangilinan J."/>
            <person name="Riley R."/>
            <person name="Labutti K."/>
            <person name="Andreopoulos B."/>
            <person name="Lipzen A."/>
            <person name="Chen C."/>
            <person name="Yanf M."/>
            <person name="Daum C."/>
            <person name="Ng V."/>
            <person name="Clum A."/>
            <person name="Steindorff A."/>
            <person name="Ohm R."/>
            <person name="Martin F."/>
            <person name="Silar P."/>
            <person name="Natvig D."/>
            <person name="Lalanne C."/>
            <person name="Gautier V."/>
            <person name="Ament-Velasquez S.L."/>
            <person name="Kruys A."/>
            <person name="Hutchinson M.I."/>
            <person name="Powell A.J."/>
            <person name="Barry K."/>
            <person name="Miller A.N."/>
            <person name="Grigoriev I.V."/>
            <person name="Debuchy R."/>
            <person name="Gladieux P."/>
            <person name="Thoren M.H."/>
            <person name="Johannesson H."/>
        </authorList>
    </citation>
    <scope>NUCLEOTIDE SEQUENCE</scope>
    <source>
        <strain evidence="2">8032-3</strain>
    </source>
</reference>
<evidence type="ECO:0000313" key="2">
    <source>
        <dbReference type="EMBL" id="KAK1767677.1"/>
    </source>
</evidence>
<organism evidence="2 3">
    <name type="scientific">Phialemonium atrogriseum</name>
    <dbReference type="NCBI Taxonomy" id="1093897"/>
    <lineage>
        <taxon>Eukaryota</taxon>
        <taxon>Fungi</taxon>
        <taxon>Dikarya</taxon>
        <taxon>Ascomycota</taxon>
        <taxon>Pezizomycotina</taxon>
        <taxon>Sordariomycetes</taxon>
        <taxon>Sordariomycetidae</taxon>
        <taxon>Cephalothecales</taxon>
        <taxon>Cephalothecaceae</taxon>
        <taxon>Phialemonium</taxon>
    </lineage>
</organism>
<dbReference type="GeneID" id="85310944"/>
<name>A0AAJ0C2U4_9PEZI</name>
<comment type="caution">
    <text evidence="2">The sequence shown here is derived from an EMBL/GenBank/DDBJ whole genome shotgun (WGS) entry which is preliminary data.</text>
</comment>
<evidence type="ECO:0000256" key="1">
    <source>
        <dbReference type="SAM" id="MobiDB-lite"/>
    </source>
</evidence>
<proteinExistence type="predicted"/>
<dbReference type="Gene3D" id="2.40.50.140">
    <property type="entry name" value="Nucleic acid-binding proteins"/>
    <property type="match status" value="1"/>
</dbReference>
<keyword evidence="3" id="KW-1185">Reference proteome</keyword>
<dbReference type="InterPro" id="IPR012340">
    <property type="entry name" value="NA-bd_OB-fold"/>
</dbReference>
<dbReference type="AlphaFoldDB" id="A0AAJ0C2U4"/>
<gene>
    <name evidence="2" type="ORF">QBC33DRAFT_536956</name>
</gene>
<accession>A0AAJ0C2U4</accession>
<protein>
    <submittedName>
        <fullName evidence="2">Uncharacterized protein</fullName>
    </submittedName>
</protein>